<feature type="non-terminal residue" evidence="5">
    <location>
        <position position="124"/>
    </location>
</feature>
<proteinExistence type="inferred from homology"/>
<keyword evidence="3" id="KW-1133">Transmembrane helix</keyword>
<keyword evidence="6" id="KW-1185">Reference proteome</keyword>
<gene>
    <name evidence="5" type="ORF">L9F63_003833</name>
</gene>
<organism evidence="5 6">
    <name type="scientific">Diploptera punctata</name>
    <name type="common">Pacific beetle cockroach</name>
    <dbReference type="NCBI Taxonomy" id="6984"/>
    <lineage>
        <taxon>Eukaryota</taxon>
        <taxon>Metazoa</taxon>
        <taxon>Ecdysozoa</taxon>
        <taxon>Arthropoda</taxon>
        <taxon>Hexapoda</taxon>
        <taxon>Insecta</taxon>
        <taxon>Pterygota</taxon>
        <taxon>Neoptera</taxon>
        <taxon>Polyneoptera</taxon>
        <taxon>Dictyoptera</taxon>
        <taxon>Blattodea</taxon>
        <taxon>Blaberoidea</taxon>
        <taxon>Blaberidae</taxon>
        <taxon>Diplopterinae</taxon>
        <taxon>Diploptera</taxon>
    </lineage>
</organism>
<accession>A0AAD7ZJD4</accession>
<comment type="similarity">
    <text evidence="1">Belongs to the type-B carboxylesterase/lipase family.</text>
</comment>
<dbReference type="InterPro" id="IPR002018">
    <property type="entry name" value="CarbesteraseB"/>
</dbReference>
<feature type="non-terminal residue" evidence="5">
    <location>
        <position position="1"/>
    </location>
</feature>
<name>A0AAD7ZJD4_DIPPU</name>
<dbReference type="EMBL" id="JASPKZ010007842">
    <property type="protein sequence ID" value="KAJ9581764.1"/>
    <property type="molecule type" value="Genomic_DNA"/>
</dbReference>
<evidence type="ECO:0000313" key="5">
    <source>
        <dbReference type="EMBL" id="KAJ9581764.1"/>
    </source>
</evidence>
<keyword evidence="3" id="KW-0472">Membrane</keyword>
<evidence type="ECO:0000256" key="1">
    <source>
        <dbReference type="ARBA" id="ARBA00005964"/>
    </source>
</evidence>
<dbReference type="Proteomes" id="UP001233999">
    <property type="component" value="Unassembled WGS sequence"/>
</dbReference>
<feature type="domain" description="Carboxylesterase type B" evidence="4">
    <location>
        <begin position="15"/>
        <end position="63"/>
    </location>
</feature>
<sequence>ISIQQSGSRESGGLSRYPVLVYVHGESYEWNSGNPYDGSVLASYGGVVVVTINYRLGILEYFVQERLSLLLSLGSRSCSPHWYDKVWHISALFVWISMDMGFFVFPLALTSGKEKPTSLLRVRE</sequence>
<evidence type="ECO:0000313" key="6">
    <source>
        <dbReference type="Proteomes" id="UP001233999"/>
    </source>
</evidence>
<dbReference type="Gene3D" id="3.40.50.1820">
    <property type="entry name" value="alpha/beta hydrolase"/>
    <property type="match status" value="1"/>
</dbReference>
<keyword evidence="2" id="KW-0325">Glycoprotein</keyword>
<dbReference type="PANTHER" id="PTHR43903">
    <property type="entry name" value="NEUROLIGIN"/>
    <property type="match status" value="1"/>
</dbReference>
<comment type="caution">
    <text evidence="5">The sequence shown here is derived from an EMBL/GenBank/DDBJ whole genome shotgun (WGS) entry which is preliminary data.</text>
</comment>
<evidence type="ECO:0000259" key="4">
    <source>
        <dbReference type="Pfam" id="PF00135"/>
    </source>
</evidence>
<dbReference type="InterPro" id="IPR029058">
    <property type="entry name" value="AB_hydrolase_fold"/>
</dbReference>
<evidence type="ECO:0000256" key="3">
    <source>
        <dbReference type="SAM" id="Phobius"/>
    </source>
</evidence>
<dbReference type="AlphaFoldDB" id="A0AAD7ZJD4"/>
<feature type="transmembrane region" description="Helical" evidence="3">
    <location>
        <begin position="86"/>
        <end position="109"/>
    </location>
</feature>
<keyword evidence="3" id="KW-0812">Transmembrane</keyword>
<dbReference type="Pfam" id="PF00135">
    <property type="entry name" value="COesterase"/>
    <property type="match status" value="1"/>
</dbReference>
<reference evidence="5" key="2">
    <citation type="submission" date="2023-05" db="EMBL/GenBank/DDBJ databases">
        <authorList>
            <person name="Fouks B."/>
        </authorList>
    </citation>
    <scope>NUCLEOTIDE SEQUENCE</scope>
    <source>
        <strain evidence="5">Stay&amp;Tobe</strain>
        <tissue evidence="5">Testes</tissue>
    </source>
</reference>
<dbReference type="SUPFAM" id="SSF53474">
    <property type="entry name" value="alpha/beta-Hydrolases"/>
    <property type="match status" value="1"/>
</dbReference>
<reference evidence="5" key="1">
    <citation type="journal article" date="2023" name="IScience">
        <title>Live-bearing cockroach genome reveals convergent evolutionary mechanisms linked to viviparity in insects and beyond.</title>
        <authorList>
            <person name="Fouks B."/>
            <person name="Harrison M.C."/>
            <person name="Mikhailova A.A."/>
            <person name="Marchal E."/>
            <person name="English S."/>
            <person name="Carruthers M."/>
            <person name="Jennings E.C."/>
            <person name="Chiamaka E.L."/>
            <person name="Frigard R.A."/>
            <person name="Pippel M."/>
            <person name="Attardo G.M."/>
            <person name="Benoit J.B."/>
            <person name="Bornberg-Bauer E."/>
            <person name="Tobe S.S."/>
        </authorList>
    </citation>
    <scope>NUCLEOTIDE SEQUENCE</scope>
    <source>
        <strain evidence="5">Stay&amp;Tobe</strain>
    </source>
</reference>
<evidence type="ECO:0000256" key="2">
    <source>
        <dbReference type="ARBA" id="ARBA00023180"/>
    </source>
</evidence>
<dbReference type="InterPro" id="IPR051093">
    <property type="entry name" value="Neuroligin/BSAL"/>
</dbReference>
<protein>
    <recommendedName>
        <fullName evidence="4">Carboxylesterase type B domain-containing protein</fullName>
    </recommendedName>
</protein>